<protein>
    <recommendedName>
        <fullName evidence="1">Glycosyl transferase family 1 domain-containing protein</fullName>
    </recommendedName>
</protein>
<dbReference type="AlphaFoldDB" id="A0A367QGG2"/>
<feature type="domain" description="Glycosyl transferase family 1" evidence="1">
    <location>
        <begin position="147"/>
        <end position="315"/>
    </location>
</feature>
<gene>
    <name evidence="2" type="ORF">A6770_29935</name>
</gene>
<proteinExistence type="predicted"/>
<dbReference type="InterPro" id="IPR001296">
    <property type="entry name" value="Glyco_trans_1"/>
</dbReference>
<dbReference type="GO" id="GO:0016757">
    <property type="term" value="F:glycosyltransferase activity"/>
    <property type="evidence" value="ECO:0007669"/>
    <property type="project" value="InterPro"/>
</dbReference>
<dbReference type="CDD" id="cd03801">
    <property type="entry name" value="GT4_PimA-like"/>
    <property type="match status" value="1"/>
</dbReference>
<dbReference type="SUPFAM" id="SSF53756">
    <property type="entry name" value="UDP-Glycosyltransferase/glycogen phosphorylase"/>
    <property type="match status" value="1"/>
</dbReference>
<dbReference type="EMBL" id="LXQD01000326">
    <property type="protein sequence ID" value="RCJ22324.1"/>
    <property type="molecule type" value="Genomic_DNA"/>
</dbReference>
<accession>A0A367QGG2</accession>
<dbReference type="InterPro" id="IPR050194">
    <property type="entry name" value="Glycosyltransferase_grp1"/>
</dbReference>
<evidence type="ECO:0000259" key="1">
    <source>
        <dbReference type="Pfam" id="PF00534"/>
    </source>
</evidence>
<comment type="caution">
    <text evidence="2">The sequence shown here is derived from an EMBL/GenBank/DDBJ whole genome shotgun (WGS) entry which is preliminary data.</text>
</comment>
<sequence length="446" mass="50350">MDSYPNLRVLLVPDSIHWVTGTIATEISNKVPGIEAYICSEPVLHELLSHCNGQFPLPLDVVHFLTPHIATALFPAFSETTACVATIHHFENLWSIEPAPYADSIMTVCSQWHDFLIEKGIAQDRLVMVRNGVNTELFHPAGEEERKDLRRRYGIPDDAFVIGFSAKRSSDSCNRKGINILENLIDESNANFPSAWWVIRGPGWQSLVQQKRQNGARITHLPFLLEKDDVAESYRLMDAYVVTARIEGGPVPLIEAMSSGLCCVTTEVGLASELIQDGINGFLASFDDAAIFLKMLAFLEKNQEVRQRIGMAARQTIVDNLRWEQTLRSIPELYQTAISAFTKRKLLSPKCRDDSRYKTITECSKRRLRNWIADRELLALIHLLQAEEESEITRRLANSAILNKPFNWEILSLYSSHSSISSLIEIAKRTKITMKRVISKAITGTK</sequence>
<dbReference type="Proteomes" id="UP000252107">
    <property type="component" value="Unassembled WGS sequence"/>
</dbReference>
<dbReference type="PANTHER" id="PTHR45947:SF11">
    <property type="entry name" value="SLR1508 PROTEIN"/>
    <property type="match status" value="1"/>
</dbReference>
<dbReference type="PANTHER" id="PTHR45947">
    <property type="entry name" value="SULFOQUINOVOSYL TRANSFERASE SQD2"/>
    <property type="match status" value="1"/>
</dbReference>
<evidence type="ECO:0000313" key="3">
    <source>
        <dbReference type="Proteomes" id="UP000252107"/>
    </source>
</evidence>
<reference evidence="2" key="1">
    <citation type="submission" date="2016-04" db="EMBL/GenBank/DDBJ databases">
        <authorList>
            <person name="Tabuchi Yagui T.R."/>
        </authorList>
    </citation>
    <scope>NUCLEOTIDE SEQUENCE [LARGE SCALE GENOMIC DNA]</scope>
    <source>
        <strain evidence="2">NIES-26</strain>
    </source>
</reference>
<name>A0A367QGG2_9NOSO</name>
<dbReference type="Gene3D" id="3.40.50.2000">
    <property type="entry name" value="Glycogen Phosphorylase B"/>
    <property type="match status" value="2"/>
</dbReference>
<dbReference type="Pfam" id="PF00534">
    <property type="entry name" value="Glycos_transf_1"/>
    <property type="match status" value="1"/>
</dbReference>
<evidence type="ECO:0000313" key="2">
    <source>
        <dbReference type="EMBL" id="RCJ22324.1"/>
    </source>
</evidence>
<keyword evidence="3" id="KW-1185">Reference proteome</keyword>
<organism evidence="2 3">
    <name type="scientific">Nostoc minutum NIES-26</name>
    <dbReference type="NCBI Taxonomy" id="1844469"/>
    <lineage>
        <taxon>Bacteria</taxon>
        <taxon>Bacillati</taxon>
        <taxon>Cyanobacteriota</taxon>
        <taxon>Cyanophyceae</taxon>
        <taxon>Nostocales</taxon>
        <taxon>Nostocaceae</taxon>
        <taxon>Nostoc</taxon>
    </lineage>
</organism>